<keyword evidence="4 10" id="KW-0812">Transmembrane</keyword>
<evidence type="ECO:0000313" key="15">
    <source>
        <dbReference type="Proteomes" id="UP001295423"/>
    </source>
</evidence>
<evidence type="ECO:0000256" key="11">
    <source>
        <dbReference type="RuleBase" id="RU000488"/>
    </source>
</evidence>
<evidence type="ECO:0000256" key="3">
    <source>
        <dbReference type="ARBA" id="ARBA00022448"/>
    </source>
</evidence>
<comment type="similarity">
    <text evidence="2 11">Belongs to the mitochondrial carrier (TC 2.A.29) family.</text>
</comment>
<evidence type="ECO:0000313" key="14">
    <source>
        <dbReference type="EMBL" id="CAJ1929352.1"/>
    </source>
</evidence>
<evidence type="ECO:0000256" key="5">
    <source>
        <dbReference type="ARBA" id="ARBA00022737"/>
    </source>
</evidence>
<dbReference type="EMBL" id="CAKOGP040000080">
    <property type="protein sequence ID" value="CAJ1929352.1"/>
    <property type="molecule type" value="Genomic_DNA"/>
</dbReference>
<dbReference type="InterPro" id="IPR023395">
    <property type="entry name" value="MCP_dom_sf"/>
</dbReference>
<dbReference type="GO" id="GO:1990547">
    <property type="term" value="P:mitochondrial phosphate ion transmembrane transport"/>
    <property type="evidence" value="ECO:0007669"/>
    <property type="project" value="InterPro"/>
</dbReference>
<protein>
    <submittedName>
        <fullName evidence="14">Uncharacterized protein</fullName>
    </submittedName>
</protein>
<evidence type="ECO:0000256" key="12">
    <source>
        <dbReference type="SAM" id="MobiDB-lite"/>
    </source>
</evidence>
<proteinExistence type="inferred from homology"/>
<evidence type="ECO:0000256" key="2">
    <source>
        <dbReference type="ARBA" id="ARBA00006375"/>
    </source>
</evidence>
<feature type="transmembrane region" description="Helical" evidence="13">
    <location>
        <begin position="310"/>
        <end position="332"/>
    </location>
</feature>
<evidence type="ECO:0000256" key="8">
    <source>
        <dbReference type="ARBA" id="ARBA00023128"/>
    </source>
</evidence>
<evidence type="ECO:0000256" key="4">
    <source>
        <dbReference type="ARBA" id="ARBA00022692"/>
    </source>
</evidence>
<evidence type="ECO:0000256" key="6">
    <source>
        <dbReference type="ARBA" id="ARBA00022792"/>
    </source>
</evidence>
<dbReference type="SUPFAM" id="SSF103506">
    <property type="entry name" value="Mitochondrial carrier"/>
    <property type="match status" value="1"/>
</dbReference>
<keyword evidence="5" id="KW-0677">Repeat</keyword>
<evidence type="ECO:0000256" key="9">
    <source>
        <dbReference type="ARBA" id="ARBA00023136"/>
    </source>
</evidence>
<dbReference type="InterPro" id="IPR044677">
    <property type="entry name" value="SLC25A3/Pic2/Mir1-like"/>
</dbReference>
<evidence type="ECO:0000256" key="13">
    <source>
        <dbReference type="SAM" id="Phobius"/>
    </source>
</evidence>
<keyword evidence="7 13" id="KW-1133">Transmembrane helix</keyword>
<keyword evidence="9 10" id="KW-0472">Membrane</keyword>
<dbReference type="Gene3D" id="1.50.40.10">
    <property type="entry name" value="Mitochondrial carrier domain"/>
    <property type="match status" value="2"/>
</dbReference>
<dbReference type="AlphaFoldDB" id="A0AAD2FD96"/>
<evidence type="ECO:0000256" key="10">
    <source>
        <dbReference type="PROSITE-ProRule" id="PRU00282"/>
    </source>
</evidence>
<sequence length="345" mass="37798">MMATSPTSNNTATTSSSSPNSNSNSNKNAISLTLKDPQTGLHPMSYYGYCMAGGFAACGFTHASVVTLDVAKVRTQAYGKSGQWPNGLLASIRQTYAGEGMAGLTRGWHPTFWGYGFQGLFKFGLNEFFKDYYTTLVGEEAVESSTLTRMTLWAAASGSAEVFADVALCPFEMTKVKMQVTLPGQADGFPKKMIPAMKEMSARKADTKFPLGSLYPLWGRQVPYTMIKFVGFYQTQEFVYQQIEAIYGKQKNDFSKTSQLGITFACGYWAGIFCAIATQPMDNLVSMKGIPENQNKSWGKMATEMGTRDLFLKGLSTRVIMIGTLTGLQWYIYGSFKSMVGLGTS</sequence>
<organism evidence="14 15">
    <name type="scientific">Cylindrotheca closterium</name>
    <dbReference type="NCBI Taxonomy" id="2856"/>
    <lineage>
        <taxon>Eukaryota</taxon>
        <taxon>Sar</taxon>
        <taxon>Stramenopiles</taxon>
        <taxon>Ochrophyta</taxon>
        <taxon>Bacillariophyta</taxon>
        <taxon>Bacillariophyceae</taxon>
        <taxon>Bacillariophycidae</taxon>
        <taxon>Bacillariales</taxon>
        <taxon>Bacillariaceae</taxon>
        <taxon>Cylindrotheca</taxon>
    </lineage>
</organism>
<accession>A0AAD2FD96</accession>
<keyword evidence="15" id="KW-1185">Reference proteome</keyword>
<dbReference type="InterPro" id="IPR018108">
    <property type="entry name" value="MCP_transmembrane"/>
</dbReference>
<dbReference type="Pfam" id="PF00153">
    <property type="entry name" value="Mito_carr"/>
    <property type="match status" value="2"/>
</dbReference>
<keyword evidence="8" id="KW-0496">Mitochondrion</keyword>
<dbReference type="PANTHER" id="PTHR45671">
    <property type="entry name" value="SOLUTE CARRIER FAMILY 25 (MITOCHONDRIAL CARRIER PHOSPHATE CARRIER), MEMBER 3, LIKE-RELATED-RELATED"/>
    <property type="match status" value="1"/>
</dbReference>
<feature type="compositionally biased region" description="Low complexity" evidence="12">
    <location>
        <begin position="1"/>
        <end position="26"/>
    </location>
</feature>
<evidence type="ECO:0000256" key="7">
    <source>
        <dbReference type="ARBA" id="ARBA00022989"/>
    </source>
</evidence>
<comment type="caution">
    <text evidence="14">The sequence shown here is derived from an EMBL/GenBank/DDBJ whole genome shotgun (WGS) entry which is preliminary data.</text>
</comment>
<reference evidence="14" key="1">
    <citation type="submission" date="2023-08" db="EMBL/GenBank/DDBJ databases">
        <authorList>
            <person name="Audoor S."/>
            <person name="Bilcke G."/>
        </authorList>
    </citation>
    <scope>NUCLEOTIDE SEQUENCE</scope>
</reference>
<keyword evidence="6" id="KW-0999">Mitochondrion inner membrane</keyword>
<dbReference type="PROSITE" id="PS50920">
    <property type="entry name" value="SOLCAR"/>
    <property type="match status" value="1"/>
</dbReference>
<keyword evidence="3 11" id="KW-0813">Transport</keyword>
<feature type="region of interest" description="Disordered" evidence="12">
    <location>
        <begin position="1"/>
        <end position="29"/>
    </location>
</feature>
<dbReference type="GO" id="GO:0005743">
    <property type="term" value="C:mitochondrial inner membrane"/>
    <property type="evidence" value="ECO:0007669"/>
    <property type="project" value="UniProtKB-SubCell"/>
</dbReference>
<comment type="subcellular location">
    <subcellularLocation>
        <location evidence="1">Mitochondrion inner membrane</location>
        <topology evidence="1">Multi-pass membrane protein</topology>
    </subcellularLocation>
</comment>
<dbReference type="Proteomes" id="UP001295423">
    <property type="component" value="Unassembled WGS sequence"/>
</dbReference>
<dbReference type="PANTHER" id="PTHR45671:SF10">
    <property type="entry name" value="SOLUTE CARRIER FAMILY 25 MEMBER 3"/>
    <property type="match status" value="1"/>
</dbReference>
<evidence type="ECO:0000256" key="1">
    <source>
        <dbReference type="ARBA" id="ARBA00004448"/>
    </source>
</evidence>
<feature type="repeat" description="Solcar" evidence="10">
    <location>
        <begin position="45"/>
        <end position="132"/>
    </location>
</feature>
<gene>
    <name evidence="14" type="ORF">CYCCA115_LOCUS1662</name>
</gene>
<dbReference type="GO" id="GO:0005315">
    <property type="term" value="F:phosphate transmembrane transporter activity"/>
    <property type="evidence" value="ECO:0007669"/>
    <property type="project" value="InterPro"/>
</dbReference>
<name>A0AAD2FD96_9STRA</name>